<reference evidence="4 5" key="1">
    <citation type="submission" date="2018-10" db="EMBL/GenBank/DDBJ databases">
        <title>Genomic Encyclopedia of Type Strains, Phase IV (KMG-IV): sequencing the most valuable type-strain genomes for metagenomic binning, comparative biology and taxonomic classification.</title>
        <authorList>
            <person name="Goeker M."/>
        </authorList>
    </citation>
    <scope>NUCLEOTIDE SEQUENCE [LARGE SCALE GENOMIC DNA]</scope>
    <source>
        <strain evidence="4 5">DSM 22008</strain>
    </source>
</reference>
<dbReference type="Gene3D" id="2.40.420.20">
    <property type="match status" value="1"/>
</dbReference>
<evidence type="ECO:0000256" key="1">
    <source>
        <dbReference type="ARBA" id="ARBA00009477"/>
    </source>
</evidence>
<dbReference type="PANTHER" id="PTHR30469">
    <property type="entry name" value="MULTIDRUG RESISTANCE PROTEIN MDTA"/>
    <property type="match status" value="1"/>
</dbReference>
<dbReference type="InParanoid" id="A0A420WLY1"/>
<keyword evidence="2" id="KW-1133">Transmembrane helix</keyword>
<dbReference type="Proteomes" id="UP000282211">
    <property type="component" value="Unassembled WGS sequence"/>
</dbReference>
<gene>
    <name evidence="4" type="ORF">DES40_1325</name>
</gene>
<dbReference type="Pfam" id="PF25917">
    <property type="entry name" value="BSH_RND"/>
    <property type="match status" value="1"/>
</dbReference>
<dbReference type="RefSeq" id="WP_121099807.1">
    <property type="nucleotide sequence ID" value="NZ_RBII01000001.1"/>
</dbReference>
<dbReference type="PANTHER" id="PTHR30469:SF12">
    <property type="entry name" value="MULTIDRUG RESISTANCE PROTEIN MDTA"/>
    <property type="match status" value="1"/>
</dbReference>
<dbReference type="GO" id="GO:0015562">
    <property type="term" value="F:efflux transmembrane transporter activity"/>
    <property type="evidence" value="ECO:0007669"/>
    <property type="project" value="TreeGrafter"/>
</dbReference>
<evidence type="ECO:0000313" key="5">
    <source>
        <dbReference type="Proteomes" id="UP000282211"/>
    </source>
</evidence>
<name>A0A420WLY1_9PROT</name>
<keyword evidence="5" id="KW-1185">Reference proteome</keyword>
<dbReference type="Gene3D" id="1.10.287.470">
    <property type="entry name" value="Helix hairpin bin"/>
    <property type="match status" value="1"/>
</dbReference>
<sequence>MQESEKAQIPFEKIGMSNFTNQNAQEGRRKLLIWRILGFFLPVFVIIVAIVGTIGMGALKPKPEEKKEEAKAVPVLTSLAQTGDVTLTVSAQGEVQPRTQINIVPQVSGQITYMSPKFIEGGAFKAGELLVRIDPAEYKLRVIQARAGVTQASTVVTREESEAEIAKRDWQELGRGGKPSALSLREPQLAEAKANLESAKAQLGEAELLLARTSIYAPFTGRVTMRHIDQGEYVTSGTKLGEVYATDVMDVRLPMSQNDLAEIGLTLGYHNASGDGIPVKLSSNIAGQYSEWTGHIVRTDSRFDNQSRVLFAYVEVKDPFGKGIVEGAPMAPGLFVNAEVEGKGLTDVTFIPRAALRGDNQVYVANDDGTLSVKTVTVVSSNRDRAVLSNGLTRGEAVITSPIRGVADGMKIELVKTGGAAETRIASGARP</sequence>
<protein>
    <submittedName>
        <fullName evidence="4">RND family efflux transporter MFP subunit</fullName>
    </submittedName>
</protein>
<proteinExistence type="inferred from homology"/>
<dbReference type="GO" id="GO:1990281">
    <property type="term" value="C:efflux pump complex"/>
    <property type="evidence" value="ECO:0007669"/>
    <property type="project" value="TreeGrafter"/>
</dbReference>
<comment type="caution">
    <text evidence="4">The sequence shown here is derived from an EMBL/GenBank/DDBJ whole genome shotgun (WGS) entry which is preliminary data.</text>
</comment>
<keyword evidence="2" id="KW-0812">Transmembrane</keyword>
<accession>A0A420WLY1</accession>
<dbReference type="EMBL" id="RBII01000001">
    <property type="protein sequence ID" value="RKQ71989.1"/>
    <property type="molecule type" value="Genomic_DNA"/>
</dbReference>
<dbReference type="Gene3D" id="2.40.30.170">
    <property type="match status" value="1"/>
</dbReference>
<keyword evidence="2" id="KW-0472">Membrane</keyword>
<evidence type="ECO:0000259" key="3">
    <source>
        <dbReference type="Pfam" id="PF25917"/>
    </source>
</evidence>
<evidence type="ECO:0000313" key="4">
    <source>
        <dbReference type="EMBL" id="RKQ71989.1"/>
    </source>
</evidence>
<organism evidence="4 5">
    <name type="scientific">Litorimonas taeanensis</name>
    <dbReference type="NCBI Taxonomy" id="568099"/>
    <lineage>
        <taxon>Bacteria</taxon>
        <taxon>Pseudomonadati</taxon>
        <taxon>Pseudomonadota</taxon>
        <taxon>Alphaproteobacteria</taxon>
        <taxon>Maricaulales</taxon>
        <taxon>Robiginitomaculaceae</taxon>
    </lineage>
</organism>
<dbReference type="Gene3D" id="2.40.50.100">
    <property type="match status" value="1"/>
</dbReference>
<dbReference type="AlphaFoldDB" id="A0A420WLY1"/>
<dbReference type="InterPro" id="IPR058625">
    <property type="entry name" value="MdtA-like_BSH"/>
</dbReference>
<dbReference type="NCBIfam" id="TIGR01730">
    <property type="entry name" value="RND_mfp"/>
    <property type="match status" value="1"/>
</dbReference>
<evidence type="ECO:0000256" key="2">
    <source>
        <dbReference type="SAM" id="Phobius"/>
    </source>
</evidence>
<feature type="domain" description="Multidrug resistance protein MdtA-like barrel-sandwich hybrid" evidence="3">
    <location>
        <begin position="100"/>
        <end position="241"/>
    </location>
</feature>
<dbReference type="SUPFAM" id="SSF111369">
    <property type="entry name" value="HlyD-like secretion proteins"/>
    <property type="match status" value="1"/>
</dbReference>
<comment type="similarity">
    <text evidence="1">Belongs to the membrane fusion protein (MFP) (TC 8.A.1) family.</text>
</comment>
<feature type="transmembrane region" description="Helical" evidence="2">
    <location>
        <begin position="32"/>
        <end position="59"/>
    </location>
</feature>
<dbReference type="InterPro" id="IPR006143">
    <property type="entry name" value="RND_pump_MFP"/>
</dbReference>
<dbReference type="OrthoDB" id="7811737at2"/>